<evidence type="ECO:0000313" key="2">
    <source>
        <dbReference type="EMBL" id="KAK0651839.1"/>
    </source>
</evidence>
<feature type="region of interest" description="Disordered" evidence="1">
    <location>
        <begin position="169"/>
        <end position="193"/>
    </location>
</feature>
<feature type="compositionally biased region" description="Basic and acidic residues" evidence="1">
    <location>
        <begin position="434"/>
        <end position="445"/>
    </location>
</feature>
<evidence type="ECO:0000256" key="1">
    <source>
        <dbReference type="SAM" id="MobiDB-lite"/>
    </source>
</evidence>
<proteinExistence type="predicted"/>
<evidence type="ECO:0000313" key="3">
    <source>
        <dbReference type="Proteomes" id="UP001174936"/>
    </source>
</evidence>
<feature type="compositionally biased region" description="Acidic residues" evidence="1">
    <location>
        <begin position="183"/>
        <end position="193"/>
    </location>
</feature>
<feature type="region of interest" description="Disordered" evidence="1">
    <location>
        <begin position="91"/>
        <end position="117"/>
    </location>
</feature>
<protein>
    <submittedName>
        <fullName evidence="2">Uncharacterized protein</fullName>
    </submittedName>
</protein>
<feature type="compositionally biased region" description="Low complexity" evidence="1">
    <location>
        <begin position="259"/>
        <end position="276"/>
    </location>
</feature>
<name>A0AA39YFS8_9PEZI</name>
<comment type="caution">
    <text evidence="2">The sequence shown here is derived from an EMBL/GenBank/DDBJ whole genome shotgun (WGS) entry which is preliminary data.</text>
</comment>
<feature type="compositionally biased region" description="Basic and acidic residues" evidence="1">
    <location>
        <begin position="29"/>
        <end position="40"/>
    </location>
</feature>
<sequence>MSRSKPGRSFSQKLRDIGRIAGTHSPIPFRRDQSREAPQENRFEMVHTPDRLAAGGPTPTEEECLEQIRKWHTDADLERGYIKERYHTGVAELPGSGNPLGLVPEARGRGAGGVLGGKEKDARYEFRDEEEEERVLVAEMKLLRVETQKKEREAEGGIWAGEWDVVAESEGETRKRDTFGFPMDDDDEEEEMGSETIGIYTALAETAVPNPRVVVDYEPYPDFKPRRPHRGDDGLFEQGGLSPADLSIRTTGFFSKAESPATSAVTSAVSPATPATGSDYGSYYDSWGKREGLSSPDEQKGGMVSRHQLRCMKCGRQISGIEAWNCMGCRKDDEDMTLAEVKKQNRETTWLPLSRRPCPGPVPAAPPLMNRSPVSPSPPSPPAKSPMRKRVFNQIAERHLKSVGRQTRAAAEKDTARFTQFPPVSTNTPRISRTHSERESPREHIPLQPRASSTASGNRARQPEDQQQRNGGDDADLVDIYKLYDSYI</sequence>
<feature type="compositionally biased region" description="Polar residues" evidence="1">
    <location>
        <begin position="450"/>
        <end position="459"/>
    </location>
</feature>
<feature type="region of interest" description="Disordered" evidence="1">
    <location>
        <begin position="259"/>
        <end position="283"/>
    </location>
</feature>
<feature type="compositionally biased region" description="Pro residues" evidence="1">
    <location>
        <begin position="375"/>
        <end position="384"/>
    </location>
</feature>
<reference evidence="2" key="1">
    <citation type="submission" date="2023-06" db="EMBL/GenBank/DDBJ databases">
        <title>Genome-scale phylogeny and comparative genomics of the fungal order Sordariales.</title>
        <authorList>
            <consortium name="Lawrence Berkeley National Laboratory"/>
            <person name="Hensen N."/>
            <person name="Bonometti L."/>
            <person name="Westerberg I."/>
            <person name="Brannstrom I.O."/>
            <person name="Guillou S."/>
            <person name="Cros-Aarteil S."/>
            <person name="Calhoun S."/>
            <person name="Haridas S."/>
            <person name="Kuo A."/>
            <person name="Mondo S."/>
            <person name="Pangilinan J."/>
            <person name="Riley R."/>
            <person name="Labutti K."/>
            <person name="Andreopoulos B."/>
            <person name="Lipzen A."/>
            <person name="Chen C."/>
            <person name="Yanf M."/>
            <person name="Daum C."/>
            <person name="Ng V."/>
            <person name="Clum A."/>
            <person name="Steindorff A."/>
            <person name="Ohm R."/>
            <person name="Martin F."/>
            <person name="Silar P."/>
            <person name="Natvig D."/>
            <person name="Lalanne C."/>
            <person name="Gautier V."/>
            <person name="Ament-Velasquez S.L."/>
            <person name="Kruys A."/>
            <person name="Hutchinson M.I."/>
            <person name="Powell A.J."/>
            <person name="Barry K."/>
            <person name="Miller A.N."/>
            <person name="Grigoriev I.V."/>
            <person name="Debuchy R."/>
            <person name="Gladieux P."/>
            <person name="Thoren M.H."/>
            <person name="Johannesson H."/>
        </authorList>
    </citation>
    <scope>NUCLEOTIDE SEQUENCE</scope>
    <source>
        <strain evidence="2">SMH2532-1</strain>
    </source>
</reference>
<gene>
    <name evidence="2" type="ORF">B0T16DRAFT_454258</name>
</gene>
<dbReference type="AlphaFoldDB" id="A0AA39YFS8"/>
<feature type="region of interest" description="Disordered" evidence="1">
    <location>
        <begin position="350"/>
        <end position="477"/>
    </location>
</feature>
<feature type="region of interest" description="Disordered" evidence="1">
    <location>
        <begin position="1"/>
        <end position="40"/>
    </location>
</feature>
<feature type="compositionally biased region" description="Polar residues" evidence="1">
    <location>
        <begin position="422"/>
        <end position="431"/>
    </location>
</feature>
<organism evidence="2 3">
    <name type="scientific">Cercophora newfieldiana</name>
    <dbReference type="NCBI Taxonomy" id="92897"/>
    <lineage>
        <taxon>Eukaryota</taxon>
        <taxon>Fungi</taxon>
        <taxon>Dikarya</taxon>
        <taxon>Ascomycota</taxon>
        <taxon>Pezizomycotina</taxon>
        <taxon>Sordariomycetes</taxon>
        <taxon>Sordariomycetidae</taxon>
        <taxon>Sordariales</taxon>
        <taxon>Lasiosphaeriaceae</taxon>
        <taxon>Cercophora</taxon>
    </lineage>
</organism>
<dbReference type="EMBL" id="JAULSV010000002">
    <property type="protein sequence ID" value="KAK0651839.1"/>
    <property type="molecule type" value="Genomic_DNA"/>
</dbReference>
<accession>A0AA39YFS8</accession>
<dbReference type="Proteomes" id="UP001174936">
    <property type="component" value="Unassembled WGS sequence"/>
</dbReference>
<keyword evidence="3" id="KW-1185">Reference proteome</keyword>